<evidence type="ECO:0000313" key="1">
    <source>
        <dbReference type="EMBL" id="BAY71656.1"/>
    </source>
</evidence>
<dbReference type="Proteomes" id="UP000217507">
    <property type="component" value="Chromosome"/>
</dbReference>
<protein>
    <submittedName>
        <fullName evidence="1">Uncharacterized protein</fullName>
    </submittedName>
</protein>
<proteinExistence type="predicted"/>
<evidence type="ECO:0000313" key="2">
    <source>
        <dbReference type="Proteomes" id="UP000217507"/>
    </source>
</evidence>
<accession>A0A1Z4KRP0</accession>
<organism evidence="1 2">
    <name type="scientific">Trichormus variabilis NIES-23</name>
    <dbReference type="NCBI Taxonomy" id="1973479"/>
    <lineage>
        <taxon>Bacteria</taxon>
        <taxon>Bacillati</taxon>
        <taxon>Cyanobacteriota</taxon>
        <taxon>Cyanophyceae</taxon>
        <taxon>Nostocales</taxon>
        <taxon>Nostocaceae</taxon>
        <taxon>Trichormus</taxon>
    </lineage>
</organism>
<dbReference type="EMBL" id="AP018216">
    <property type="protein sequence ID" value="BAY71656.1"/>
    <property type="molecule type" value="Genomic_DNA"/>
</dbReference>
<name>A0A1Z4KRP0_ANAVA</name>
<gene>
    <name evidence="1" type="ORF">NIES23_44760</name>
</gene>
<dbReference type="Pfam" id="PF18924">
    <property type="entry name" value="DUF5674"/>
    <property type="match status" value="1"/>
</dbReference>
<dbReference type="InterPro" id="IPR043731">
    <property type="entry name" value="DUF5674"/>
</dbReference>
<dbReference type="AlphaFoldDB" id="A0A1Z4KRP0"/>
<reference evidence="1 2" key="1">
    <citation type="submission" date="2017-06" db="EMBL/GenBank/DDBJ databases">
        <title>Genome sequencing of cyanobaciteial culture collection at National Institute for Environmental Studies (NIES).</title>
        <authorList>
            <person name="Hirose Y."/>
            <person name="Shimura Y."/>
            <person name="Fujisawa T."/>
            <person name="Nakamura Y."/>
            <person name="Kawachi M."/>
        </authorList>
    </citation>
    <scope>NUCLEOTIDE SEQUENCE [LARGE SCALE GENOMIC DNA]</scope>
    <source>
        <strain evidence="1 2">NIES-23</strain>
    </source>
</reference>
<sequence length="94" mass="10762">MLQANRFYIKTAVDIRHQILAGGGEMHSDCETILLENGSQQQDIWGASWNPISQEIFYESMVNLRPRQNRAMEILDPAIREEVKQIIHKLLGGV</sequence>